<dbReference type="EMBL" id="CMVM020000161">
    <property type="status" value="NOT_ANNOTATED_CDS"/>
    <property type="molecule type" value="Genomic_DNA"/>
</dbReference>
<proteinExistence type="predicted"/>
<reference evidence="2" key="1">
    <citation type="submission" date="2013-10" db="EMBL/GenBank/DDBJ databases">
        <title>Genome sequencing of Onchocerca volvulus.</title>
        <authorList>
            <person name="Cotton J."/>
            <person name="Tsai J."/>
            <person name="Stanley E."/>
            <person name="Tracey A."/>
            <person name="Holroyd N."/>
            <person name="Lustigman S."/>
            <person name="Berriman M."/>
        </authorList>
    </citation>
    <scope>NUCLEOTIDE SEQUENCE</scope>
</reference>
<organism evidence="1 2">
    <name type="scientific">Onchocerca volvulus</name>
    <dbReference type="NCBI Taxonomy" id="6282"/>
    <lineage>
        <taxon>Eukaryota</taxon>
        <taxon>Metazoa</taxon>
        <taxon>Ecdysozoa</taxon>
        <taxon>Nematoda</taxon>
        <taxon>Chromadorea</taxon>
        <taxon>Rhabditida</taxon>
        <taxon>Spirurina</taxon>
        <taxon>Spiruromorpha</taxon>
        <taxon>Filarioidea</taxon>
        <taxon>Onchocercidae</taxon>
        <taxon>Onchocerca</taxon>
    </lineage>
</organism>
<keyword evidence="2" id="KW-1185">Reference proteome</keyword>
<evidence type="ECO:0000313" key="1">
    <source>
        <dbReference type="EnsemblMetazoa" id="OVOC5482.1"/>
    </source>
</evidence>
<sequence length="64" mass="7339">MSQFDDSAIKKAISYLLINTSIDEQYLGVTMSFNCNEGREIKQQKMHHFINILRDIPVGITGHK</sequence>
<dbReference type="AlphaFoldDB" id="A0A8R1XWZ8"/>
<accession>A0A8R1XWZ8</accession>
<dbReference type="EnsemblMetazoa" id="OVOC5482.1">
    <property type="protein sequence ID" value="OVOC5482.1"/>
    <property type="gene ID" value="WBGene00242291"/>
</dbReference>
<evidence type="ECO:0000313" key="2">
    <source>
        <dbReference type="Proteomes" id="UP000024404"/>
    </source>
</evidence>
<name>A0A8R1XWZ8_ONCVO</name>
<reference evidence="1" key="2">
    <citation type="submission" date="2022-06" db="UniProtKB">
        <authorList>
            <consortium name="EnsemblMetazoa"/>
        </authorList>
    </citation>
    <scope>IDENTIFICATION</scope>
</reference>
<protein>
    <submittedName>
        <fullName evidence="1">Uncharacterized protein</fullName>
    </submittedName>
</protein>
<dbReference type="Proteomes" id="UP000024404">
    <property type="component" value="Unassembled WGS sequence"/>
</dbReference>